<dbReference type="Gene3D" id="2.60.40.1880">
    <property type="entry name" value="Invasion associated locus B (IalB) protein"/>
    <property type="match status" value="1"/>
</dbReference>
<sequence>MRHFYALRDNKSPFRYAAKSVPDQSKIWPDSGHTTSAKPSVTAVKPQENRVQYFKPLDRAPYRSASSTTAHGMIRFLCTLMWVSAACLFPHAASAQEGTVKAQHGDWQVVCKDPPPGAKSEVCALVQSVTAEDKDNIGLTVYFQIFSNGTRVLRVFAPLGILLPPGLGLKIDDKDVGHAPFLRCHTFACYAQVVVEDPLVEQLKNGKTAIFIIFQAEEAGIGIPISLAGFKEALAKLK</sequence>
<dbReference type="Proteomes" id="UP000059074">
    <property type="component" value="Unassembled WGS sequence"/>
</dbReference>
<organism evidence="1 2">
    <name type="scientific">Hyphomicrobium sulfonivorans</name>
    <dbReference type="NCBI Taxonomy" id="121290"/>
    <lineage>
        <taxon>Bacteria</taxon>
        <taxon>Pseudomonadati</taxon>
        <taxon>Pseudomonadota</taxon>
        <taxon>Alphaproteobacteria</taxon>
        <taxon>Hyphomicrobiales</taxon>
        <taxon>Hyphomicrobiaceae</taxon>
        <taxon>Hyphomicrobium</taxon>
    </lineage>
</organism>
<accession>A0A109BDE6</accession>
<evidence type="ECO:0000313" key="1">
    <source>
        <dbReference type="EMBL" id="KWT66711.1"/>
    </source>
</evidence>
<dbReference type="AlphaFoldDB" id="A0A109BDE6"/>
<gene>
    <name evidence="1" type="ORF">APY04_2342</name>
</gene>
<dbReference type="EMBL" id="LMTR01000072">
    <property type="protein sequence ID" value="KWT66711.1"/>
    <property type="molecule type" value="Genomic_DNA"/>
</dbReference>
<reference evidence="1 2" key="1">
    <citation type="submission" date="2015-10" db="EMBL/GenBank/DDBJ databases">
        <title>Transcriptomic analysis of a linuron degrading triple-species bacterial consortium.</title>
        <authorList>
            <person name="Albers P."/>
        </authorList>
    </citation>
    <scope>NUCLEOTIDE SEQUENCE [LARGE SCALE GENOMIC DNA]</scope>
    <source>
        <strain evidence="1 2">WDL6</strain>
    </source>
</reference>
<name>A0A109BDE6_HYPSL</name>
<dbReference type="InterPro" id="IPR038696">
    <property type="entry name" value="IalB_sf"/>
</dbReference>
<dbReference type="Pfam" id="PF06776">
    <property type="entry name" value="IalB"/>
    <property type="match status" value="1"/>
</dbReference>
<proteinExistence type="predicted"/>
<dbReference type="PATRIC" id="fig|121290.4.peg.1013"/>
<dbReference type="InterPro" id="IPR010642">
    <property type="entry name" value="Invasion_prot_B"/>
</dbReference>
<protein>
    <submittedName>
        <fullName evidence="1">Signal recognition particle GTPase</fullName>
    </submittedName>
</protein>
<comment type="caution">
    <text evidence="1">The sequence shown here is derived from an EMBL/GenBank/DDBJ whole genome shotgun (WGS) entry which is preliminary data.</text>
</comment>
<evidence type="ECO:0000313" key="2">
    <source>
        <dbReference type="Proteomes" id="UP000059074"/>
    </source>
</evidence>
<keyword evidence="2" id="KW-1185">Reference proteome</keyword>
<dbReference type="STRING" id="121290.APY04_2342"/>